<evidence type="ECO:0000313" key="2">
    <source>
        <dbReference type="EMBL" id="CAB5002589.1"/>
    </source>
</evidence>
<sequence length="236" mass="24647">MIDTGREARSSHSLLVTVRKIRPTPDGPNTFTMPVTVSAAAVPKNFTPSPTPSTGLRWIVPVCDAGRTPRYPCDAQPSRVPSRAVSVSSSPLRSTTIGTDLFGLERTMSPTCPYDPFGSTATPSIDLITSPLCRPAAIAGLDGSPSSAATSTTGNELISVGSSNTENATQKPTRASNRFIAGPAKIINALREDEAARKVLGSSASGKSVSRFVIPGVFTYAPSGIALRPYSTSPLR</sequence>
<evidence type="ECO:0000256" key="1">
    <source>
        <dbReference type="SAM" id="MobiDB-lite"/>
    </source>
</evidence>
<feature type="compositionally biased region" description="Low complexity" evidence="1">
    <location>
        <begin position="77"/>
        <end position="91"/>
    </location>
</feature>
<gene>
    <name evidence="2" type="ORF">UFOPK3954_01823</name>
</gene>
<proteinExistence type="predicted"/>
<dbReference type="EMBL" id="CAFBON010000221">
    <property type="protein sequence ID" value="CAB5002589.1"/>
    <property type="molecule type" value="Genomic_DNA"/>
</dbReference>
<dbReference type="AlphaFoldDB" id="A0A6J7PGQ5"/>
<accession>A0A6J7PGQ5</accession>
<organism evidence="2">
    <name type="scientific">freshwater metagenome</name>
    <dbReference type="NCBI Taxonomy" id="449393"/>
    <lineage>
        <taxon>unclassified sequences</taxon>
        <taxon>metagenomes</taxon>
        <taxon>ecological metagenomes</taxon>
    </lineage>
</organism>
<reference evidence="2" key="1">
    <citation type="submission" date="2020-05" db="EMBL/GenBank/DDBJ databases">
        <authorList>
            <person name="Chiriac C."/>
            <person name="Salcher M."/>
            <person name="Ghai R."/>
            <person name="Kavagutti S V."/>
        </authorList>
    </citation>
    <scope>NUCLEOTIDE SEQUENCE</scope>
</reference>
<protein>
    <submittedName>
        <fullName evidence="2">Unannotated protein</fullName>
    </submittedName>
</protein>
<feature type="region of interest" description="Disordered" evidence="1">
    <location>
        <begin position="72"/>
        <end position="91"/>
    </location>
</feature>
<name>A0A6J7PGQ5_9ZZZZ</name>